<keyword evidence="2" id="KW-1185">Reference proteome</keyword>
<protein>
    <submittedName>
        <fullName evidence="1">Uncharacterized protein</fullName>
    </submittedName>
</protein>
<organism evidence="2">
    <name type="scientific">Spathaspora passalidarum (strain NRRL Y-27907 / 11-Y1)</name>
    <dbReference type="NCBI Taxonomy" id="619300"/>
    <lineage>
        <taxon>Eukaryota</taxon>
        <taxon>Fungi</taxon>
        <taxon>Dikarya</taxon>
        <taxon>Ascomycota</taxon>
        <taxon>Saccharomycotina</taxon>
        <taxon>Pichiomycetes</taxon>
        <taxon>Debaryomycetaceae</taxon>
        <taxon>Spathaspora</taxon>
    </lineage>
</organism>
<evidence type="ECO:0000313" key="1">
    <source>
        <dbReference type="EMBL" id="EGW35492.1"/>
    </source>
</evidence>
<gene>
    <name evidence="1" type="ORF">SPAPADRAFT_58734</name>
</gene>
<dbReference type="AlphaFoldDB" id="G3AH62"/>
<accession>G3AH62</accession>
<dbReference type="Proteomes" id="UP000000709">
    <property type="component" value="Unassembled WGS sequence"/>
</dbReference>
<dbReference type="EMBL" id="GL996499">
    <property type="protein sequence ID" value="EGW35492.1"/>
    <property type="molecule type" value="Genomic_DNA"/>
</dbReference>
<reference evidence="1 2" key="1">
    <citation type="journal article" date="2011" name="Proc. Natl. Acad. Sci. U.S.A.">
        <title>Comparative genomics of xylose-fermenting fungi for enhanced biofuel production.</title>
        <authorList>
            <person name="Wohlbach D.J."/>
            <person name="Kuo A."/>
            <person name="Sato T.K."/>
            <person name="Potts K.M."/>
            <person name="Salamov A.A."/>
            <person name="LaButti K.M."/>
            <person name="Sun H."/>
            <person name="Clum A."/>
            <person name="Pangilinan J.L."/>
            <person name="Lindquist E.A."/>
            <person name="Lucas S."/>
            <person name="Lapidus A."/>
            <person name="Jin M."/>
            <person name="Gunawan C."/>
            <person name="Balan V."/>
            <person name="Dale B.E."/>
            <person name="Jeffries T.W."/>
            <person name="Zinkel R."/>
            <person name="Barry K.W."/>
            <person name="Grigoriev I.V."/>
            <person name="Gasch A.P."/>
        </authorList>
    </citation>
    <scope>NUCLEOTIDE SEQUENCE [LARGE SCALE GENOMIC DNA]</scope>
    <source>
        <strain evidence="2">NRRL Y-27907 / 11-Y1</strain>
    </source>
</reference>
<feature type="non-terminal residue" evidence="1">
    <location>
        <position position="174"/>
    </location>
</feature>
<dbReference type="RefSeq" id="XP_007372904.1">
    <property type="nucleotide sequence ID" value="XM_007372842.1"/>
</dbReference>
<dbReference type="HOGENOM" id="CLU_1543781_0_0_1"/>
<dbReference type="GeneID" id="18872577"/>
<sequence length="174" mass="20590">MHQEDQEDSPPDYSSFIEEEELPTYKQLFCFKGWKFVIKNCFGDSSHIFISKRSSKRYHQYCLSPTSSSSSSSPVLQNRGCDIPMFIVSGAISNARPLVFKKYNDTIDHRDHPFDLDNDYYTFCTVYRHCFLKYSSFRFRFTTDPNNKHNVFEIIMFSHNTLPISDYIYNGERF</sequence>
<name>G3AH62_SPAPN</name>
<dbReference type="OrthoDB" id="4026683at2759"/>
<evidence type="ECO:0000313" key="2">
    <source>
        <dbReference type="Proteomes" id="UP000000709"/>
    </source>
</evidence>
<dbReference type="InParanoid" id="G3AH62"/>
<dbReference type="KEGG" id="spaa:SPAPADRAFT_58734"/>
<proteinExistence type="predicted"/>